<dbReference type="EMBL" id="KZ293739">
    <property type="protein sequence ID" value="PBK80874.1"/>
    <property type="molecule type" value="Genomic_DNA"/>
</dbReference>
<dbReference type="OrthoDB" id="2830558at2759"/>
<feature type="compositionally biased region" description="Basic residues" evidence="1">
    <location>
        <begin position="248"/>
        <end position="257"/>
    </location>
</feature>
<organism evidence="2 3">
    <name type="scientific">Armillaria gallica</name>
    <name type="common">Bulbous honey fungus</name>
    <name type="synonym">Armillaria bulbosa</name>
    <dbReference type="NCBI Taxonomy" id="47427"/>
    <lineage>
        <taxon>Eukaryota</taxon>
        <taxon>Fungi</taxon>
        <taxon>Dikarya</taxon>
        <taxon>Basidiomycota</taxon>
        <taxon>Agaricomycotina</taxon>
        <taxon>Agaricomycetes</taxon>
        <taxon>Agaricomycetidae</taxon>
        <taxon>Agaricales</taxon>
        <taxon>Marasmiineae</taxon>
        <taxon>Physalacriaceae</taxon>
        <taxon>Armillaria</taxon>
    </lineage>
</organism>
<evidence type="ECO:0000256" key="1">
    <source>
        <dbReference type="SAM" id="MobiDB-lite"/>
    </source>
</evidence>
<keyword evidence="3" id="KW-1185">Reference proteome</keyword>
<dbReference type="InParanoid" id="A0A2H3CHP2"/>
<gene>
    <name evidence="2" type="ORF">ARMGADRAFT_1039779</name>
</gene>
<name>A0A2H3CHP2_ARMGA</name>
<feature type="region of interest" description="Disordered" evidence="1">
    <location>
        <begin position="246"/>
        <end position="290"/>
    </location>
</feature>
<evidence type="ECO:0000313" key="2">
    <source>
        <dbReference type="EMBL" id="PBK80874.1"/>
    </source>
</evidence>
<accession>A0A2H3CHP2</accession>
<dbReference type="AlphaFoldDB" id="A0A2H3CHP2"/>
<dbReference type="OMA" id="QIIPDSH"/>
<evidence type="ECO:0000313" key="3">
    <source>
        <dbReference type="Proteomes" id="UP000217790"/>
    </source>
</evidence>
<protein>
    <submittedName>
        <fullName evidence="2">Uncharacterized protein</fullName>
    </submittedName>
</protein>
<reference evidence="3" key="1">
    <citation type="journal article" date="2017" name="Nat. Ecol. Evol.">
        <title>Genome expansion and lineage-specific genetic innovations in the forest pathogenic fungi Armillaria.</title>
        <authorList>
            <person name="Sipos G."/>
            <person name="Prasanna A.N."/>
            <person name="Walter M.C."/>
            <person name="O'Connor E."/>
            <person name="Balint B."/>
            <person name="Krizsan K."/>
            <person name="Kiss B."/>
            <person name="Hess J."/>
            <person name="Varga T."/>
            <person name="Slot J."/>
            <person name="Riley R."/>
            <person name="Boka B."/>
            <person name="Rigling D."/>
            <person name="Barry K."/>
            <person name="Lee J."/>
            <person name="Mihaltcheva S."/>
            <person name="LaButti K."/>
            <person name="Lipzen A."/>
            <person name="Waldron R."/>
            <person name="Moloney N.M."/>
            <person name="Sperisen C."/>
            <person name="Kredics L."/>
            <person name="Vagvoelgyi C."/>
            <person name="Patrignani A."/>
            <person name="Fitzpatrick D."/>
            <person name="Nagy I."/>
            <person name="Doyle S."/>
            <person name="Anderson J.B."/>
            <person name="Grigoriev I.V."/>
            <person name="Gueldener U."/>
            <person name="Muensterkoetter M."/>
            <person name="Nagy L.G."/>
        </authorList>
    </citation>
    <scope>NUCLEOTIDE SEQUENCE [LARGE SCALE GENOMIC DNA]</scope>
    <source>
        <strain evidence="3">Ar21-2</strain>
    </source>
</reference>
<sequence>MSYSRQIIPDSHHLQIACWWEGTDLHKRSIFAVSLLPHFPVLLGYNLNSDQEPGHLLSQEEFSRPLTGLAGQVLWIKVKGTALAPTKNMVPVSMTLMADTDDEEIRTAYIRISYPKEVRCPFTTCLAPKAHHIIDNRHGEAFYVLVSLSHSIVDGLDSCYPYAGPETRITQSTALLHPSFPIPTTSSVELCELGVPEVHMPANGMFMDRHISDSYDKFRWVIYQGLSTAQFLRVVLEVSGQLPPEKRKVGRHRRRVRYRSDSGFESDDDDEDKDKDEDEDDLEEKETEYCRNSTQSMMIWLANCWSIYPGRPRISA</sequence>
<dbReference type="Proteomes" id="UP000217790">
    <property type="component" value="Unassembled WGS sequence"/>
</dbReference>
<feature type="compositionally biased region" description="Acidic residues" evidence="1">
    <location>
        <begin position="264"/>
        <end position="286"/>
    </location>
</feature>
<proteinExistence type="predicted"/>